<accession>A0A226CXX4</accession>
<comment type="caution">
    <text evidence="2">The sequence shown here is derived from an EMBL/GenBank/DDBJ whole genome shotgun (WGS) entry which is preliminary data.</text>
</comment>
<feature type="region of interest" description="Disordered" evidence="1">
    <location>
        <begin position="185"/>
        <end position="211"/>
    </location>
</feature>
<evidence type="ECO:0000313" key="3">
    <source>
        <dbReference type="Proteomes" id="UP000198287"/>
    </source>
</evidence>
<feature type="compositionally biased region" description="Basic and acidic residues" evidence="1">
    <location>
        <begin position="202"/>
        <end position="211"/>
    </location>
</feature>
<evidence type="ECO:0000256" key="1">
    <source>
        <dbReference type="SAM" id="MobiDB-lite"/>
    </source>
</evidence>
<organism evidence="2 3">
    <name type="scientific">Folsomia candida</name>
    <name type="common">Springtail</name>
    <dbReference type="NCBI Taxonomy" id="158441"/>
    <lineage>
        <taxon>Eukaryota</taxon>
        <taxon>Metazoa</taxon>
        <taxon>Ecdysozoa</taxon>
        <taxon>Arthropoda</taxon>
        <taxon>Hexapoda</taxon>
        <taxon>Collembola</taxon>
        <taxon>Entomobryomorpha</taxon>
        <taxon>Isotomoidea</taxon>
        <taxon>Isotomidae</taxon>
        <taxon>Proisotominae</taxon>
        <taxon>Folsomia</taxon>
    </lineage>
</organism>
<proteinExistence type="predicted"/>
<evidence type="ECO:0000313" key="2">
    <source>
        <dbReference type="EMBL" id="OXA37378.1"/>
    </source>
</evidence>
<name>A0A226CXX4_FOLCA</name>
<keyword evidence="3" id="KW-1185">Reference proteome</keyword>
<protein>
    <submittedName>
        <fullName evidence="2">Uncharacterized protein</fullName>
    </submittedName>
</protein>
<dbReference type="Proteomes" id="UP000198287">
    <property type="component" value="Unassembled WGS sequence"/>
</dbReference>
<reference evidence="2 3" key="1">
    <citation type="submission" date="2015-12" db="EMBL/GenBank/DDBJ databases">
        <title>The genome of Folsomia candida.</title>
        <authorList>
            <person name="Faddeeva A."/>
            <person name="Derks M.F."/>
            <person name="Anvar Y."/>
            <person name="Smit S."/>
            <person name="Van Straalen N."/>
            <person name="Roelofs D."/>
        </authorList>
    </citation>
    <scope>NUCLEOTIDE SEQUENCE [LARGE SCALE GENOMIC DNA]</scope>
    <source>
        <strain evidence="2 3">VU population</strain>
        <tissue evidence="2">Whole body</tissue>
    </source>
</reference>
<dbReference type="EMBL" id="LNIX01000058">
    <property type="protein sequence ID" value="OXA37378.1"/>
    <property type="molecule type" value="Genomic_DNA"/>
</dbReference>
<dbReference type="AlphaFoldDB" id="A0A226CXX4"/>
<sequence length="211" mass="23586">MAFPVPLINPILLPDRSGPARFGRQIHCTFPGSRCVANKWQSYDDHFGIVHLCRNCNTAHASLQNHFCGGGPNLRNPQQFPQVLPADFNRRGFEQTLSLHQDTELEFLKQLVGVHLSIEQTFEEIFEDLTLLLEDLMTISLNLKIRLLLHVTLRDNNSGEIKNVPVFSHYHTLLSSVGSISASVPANGGEHAPGKNVPPKKRSGEIKMTDF</sequence>
<gene>
    <name evidence="2" type="ORF">Fcan01_27873</name>
</gene>